<dbReference type="EMBL" id="JXYQ01000017">
    <property type="protein sequence ID" value="KJA11316.1"/>
    <property type="molecule type" value="Genomic_DNA"/>
</dbReference>
<protein>
    <recommendedName>
        <fullName evidence="1">GTP pyrophosphokinase</fullName>
    </recommendedName>
    <alternativeName>
        <fullName evidence="3">(p)ppGpp synthase</fullName>
    </alternativeName>
    <alternativeName>
        <fullName evidence="2">ATP:GTP 3'-pyrophosphotransferase</fullName>
    </alternativeName>
    <alternativeName>
        <fullName evidence="4">ppGpp synthase I</fullName>
    </alternativeName>
</protein>
<name>A0A0D7KAC3_9BURK</name>
<dbReference type="GO" id="GO:0015969">
    <property type="term" value="P:guanosine tetraphosphate metabolic process"/>
    <property type="evidence" value="ECO:0007669"/>
    <property type="project" value="InterPro"/>
</dbReference>
<sequence length="736" mass="81192">MKTNPATQAPALTQTEPLPQLIAATANALPEQVDALARARAFAEPLLACETLDSGENTLVHADAVAAILKGIGGSEAMQAASYLVYACVHLNKPEEVIAKAFGDSFAALAVETTKLMRVQRQALAAEQVDDPAVQTENVRKMLLAFSRDLRVVMLRLASRLQTLRFHAASKRPVSPSLARESLQVFAPLANRLGIWQMKWELEDLSFRFLEPDTYKEVARLLDEKRGEREMYMQQLRLRLESELRSRSISATVQGRPKHIYSIVKKMRGKSLNFDQVLDLRALRVVVPTVKDCYAALSWVHEQFTPIVEEFDDYIAKPKPNGYQSLHTIVRDEQGRPVEIQIRTQAMHEHAEHGVAAHWAYKEAGSKGYAGVSAAGEYDAKIAVLRQLLAWERDLAGAVPNRGLFEDRIYVLTPDAAVIELSQGSTPVDFAYAVHTSVGHRCRGARVDGAMVPLNTPLQNGQTVEITTVKEGRPSRDWLNAELGYLTSNRAKAKVRAWFNAQATHETVARGREAVEKLLQREGKTAMKLDDLATQLGFKSADALFEVVGKDEFSLRNIENLLRPPEPVLQPDEYLLLKKTRTNESAPKGGVLVVGIDSLMTQLAKCCKPAPPDVIRGFVTRGKGVSVHRADCSNFREMAARSAERVIEVEWGTPKAAAAAVYPVDVAVEAADRQGLLRDISEVFAREKTNVIGVQTQSVKGTAWMTFTVEVADSGRLNKVLGIVASVAGVRSARRR</sequence>
<keyword evidence="8" id="KW-0418">Kinase</keyword>
<evidence type="ECO:0000256" key="1">
    <source>
        <dbReference type="ARBA" id="ARBA00019852"/>
    </source>
</evidence>
<dbReference type="PANTHER" id="PTHR21262">
    <property type="entry name" value="GUANOSINE-3',5'-BIS DIPHOSPHATE 3'-PYROPHOSPHOHYDROLASE"/>
    <property type="match status" value="1"/>
</dbReference>
<proteinExistence type="inferred from homology"/>
<dbReference type="GO" id="GO:0015949">
    <property type="term" value="P:nucleobase-containing small molecule interconversion"/>
    <property type="evidence" value="ECO:0007669"/>
    <property type="project" value="UniProtKB-ARBA"/>
</dbReference>
<dbReference type="GO" id="GO:0008893">
    <property type="term" value="F:guanosine-3',5'-bis(diphosphate) 3'-diphosphatase activity"/>
    <property type="evidence" value="ECO:0007669"/>
    <property type="project" value="TreeGrafter"/>
</dbReference>
<organism evidence="8 9">
    <name type="scientific">Acidovorax temperans</name>
    <dbReference type="NCBI Taxonomy" id="80878"/>
    <lineage>
        <taxon>Bacteria</taxon>
        <taxon>Pseudomonadati</taxon>
        <taxon>Pseudomonadota</taxon>
        <taxon>Betaproteobacteria</taxon>
        <taxon>Burkholderiales</taxon>
        <taxon>Comamonadaceae</taxon>
        <taxon>Acidovorax</taxon>
    </lineage>
</organism>
<gene>
    <name evidence="8" type="ORF">RP29_06240</name>
</gene>
<dbReference type="GO" id="GO:0042594">
    <property type="term" value="P:response to starvation"/>
    <property type="evidence" value="ECO:0007669"/>
    <property type="project" value="TreeGrafter"/>
</dbReference>
<comment type="similarity">
    <text evidence="5">Belongs to the relA/spoT family.</text>
</comment>
<dbReference type="InterPro" id="IPR002912">
    <property type="entry name" value="ACT_dom"/>
</dbReference>
<dbReference type="SUPFAM" id="SSF81301">
    <property type="entry name" value="Nucleotidyltransferase"/>
    <property type="match status" value="1"/>
</dbReference>
<dbReference type="CDD" id="cd04876">
    <property type="entry name" value="ACT_RelA-SpoT"/>
    <property type="match status" value="1"/>
</dbReference>
<dbReference type="SUPFAM" id="SSF81271">
    <property type="entry name" value="TGS-like"/>
    <property type="match status" value="1"/>
</dbReference>
<evidence type="ECO:0000256" key="3">
    <source>
        <dbReference type="ARBA" id="ARBA00032407"/>
    </source>
</evidence>
<evidence type="ECO:0000259" key="6">
    <source>
        <dbReference type="PROSITE" id="PS51671"/>
    </source>
</evidence>
<feature type="domain" description="TGS" evidence="7">
    <location>
        <begin position="407"/>
        <end position="468"/>
    </location>
</feature>
<dbReference type="NCBIfam" id="TIGR00691">
    <property type="entry name" value="spoT_relA"/>
    <property type="match status" value="1"/>
</dbReference>
<dbReference type="SUPFAM" id="SSF55021">
    <property type="entry name" value="ACT-like"/>
    <property type="match status" value="1"/>
</dbReference>
<dbReference type="GO" id="GO:0005886">
    <property type="term" value="C:plasma membrane"/>
    <property type="evidence" value="ECO:0007669"/>
    <property type="project" value="TreeGrafter"/>
</dbReference>
<keyword evidence="9" id="KW-1185">Reference proteome</keyword>
<reference evidence="8 9" key="1">
    <citation type="submission" date="2014-12" db="EMBL/GenBank/DDBJ databases">
        <title>Isolation of bacteria from lake water.</title>
        <authorList>
            <person name="Sheng K.-Y."/>
            <person name="Chin P.-S."/>
            <person name="Chan K.-G."/>
            <person name="Tan G.S."/>
        </authorList>
    </citation>
    <scope>NUCLEOTIDE SEQUENCE [LARGE SCALE GENOMIC DNA]</scope>
    <source>
        <strain evidence="8 9">KY4</strain>
    </source>
</reference>
<feature type="domain" description="ACT" evidence="6">
    <location>
        <begin position="665"/>
        <end position="736"/>
    </location>
</feature>
<dbReference type="OrthoDB" id="9805041at2"/>
<comment type="function">
    <text evidence="5">In eubacteria ppGpp (guanosine 3'-diphosphate 5'-diphosphate) is a mediator of the stringent response that coordinates a variety of cellular activities in response to changes in nutritional abundance.</text>
</comment>
<dbReference type="Gene3D" id="3.10.20.30">
    <property type="match status" value="1"/>
</dbReference>
<evidence type="ECO:0000256" key="5">
    <source>
        <dbReference type="RuleBase" id="RU003847"/>
    </source>
</evidence>
<dbReference type="GO" id="GO:0016301">
    <property type="term" value="F:kinase activity"/>
    <property type="evidence" value="ECO:0007669"/>
    <property type="project" value="UniProtKB-KW"/>
</dbReference>
<dbReference type="AlphaFoldDB" id="A0A0D7KAC3"/>
<dbReference type="Gene3D" id="1.10.3210.10">
    <property type="entry name" value="Hypothetical protein af1432"/>
    <property type="match status" value="1"/>
</dbReference>
<dbReference type="InterPro" id="IPR007685">
    <property type="entry name" value="RelA_SpoT"/>
</dbReference>
<dbReference type="RefSeq" id="WP_044396809.1">
    <property type="nucleotide sequence ID" value="NZ_JXYQ01000017.1"/>
</dbReference>
<dbReference type="CDD" id="cd01668">
    <property type="entry name" value="TGS_RSH"/>
    <property type="match status" value="1"/>
</dbReference>
<dbReference type="Pfam" id="PF13328">
    <property type="entry name" value="HD_4"/>
    <property type="match status" value="1"/>
</dbReference>
<dbReference type="CDD" id="cd05399">
    <property type="entry name" value="NT_Rel-Spo_like"/>
    <property type="match status" value="1"/>
</dbReference>
<dbReference type="GO" id="GO:0008728">
    <property type="term" value="F:GTP diphosphokinase activity"/>
    <property type="evidence" value="ECO:0007669"/>
    <property type="project" value="TreeGrafter"/>
</dbReference>
<dbReference type="FunFam" id="3.10.20.30:FF:000002">
    <property type="entry name" value="GTP pyrophosphokinase (RelA/SpoT)"/>
    <property type="match status" value="1"/>
</dbReference>
<dbReference type="Pfam" id="PF13291">
    <property type="entry name" value="ACT_4"/>
    <property type="match status" value="1"/>
</dbReference>
<dbReference type="Gene3D" id="3.30.70.260">
    <property type="match status" value="1"/>
</dbReference>
<dbReference type="Proteomes" id="UP000032566">
    <property type="component" value="Unassembled WGS sequence"/>
</dbReference>
<accession>A0A0D7KAC3</accession>
<dbReference type="STRING" id="80878.RP29_06240"/>
<dbReference type="PROSITE" id="PS51880">
    <property type="entry name" value="TGS"/>
    <property type="match status" value="1"/>
</dbReference>
<dbReference type="InterPro" id="IPR012676">
    <property type="entry name" value="TGS-like"/>
</dbReference>
<evidence type="ECO:0000313" key="8">
    <source>
        <dbReference type="EMBL" id="KJA11316.1"/>
    </source>
</evidence>
<dbReference type="Gene3D" id="3.30.460.10">
    <property type="entry name" value="Beta Polymerase, domain 2"/>
    <property type="match status" value="1"/>
</dbReference>
<evidence type="ECO:0000313" key="9">
    <source>
        <dbReference type="Proteomes" id="UP000032566"/>
    </source>
</evidence>
<dbReference type="InterPro" id="IPR033655">
    <property type="entry name" value="TGS_RelA/SpoT"/>
</dbReference>
<dbReference type="Pfam" id="PF04607">
    <property type="entry name" value="RelA_SpoT"/>
    <property type="match status" value="1"/>
</dbReference>
<dbReference type="InterPro" id="IPR043519">
    <property type="entry name" value="NT_sf"/>
</dbReference>
<evidence type="ECO:0000259" key="7">
    <source>
        <dbReference type="PROSITE" id="PS51880"/>
    </source>
</evidence>
<evidence type="ECO:0000256" key="4">
    <source>
        <dbReference type="ARBA" id="ARBA00033308"/>
    </source>
</evidence>
<dbReference type="InterPro" id="IPR045865">
    <property type="entry name" value="ACT-like_dom_sf"/>
</dbReference>
<dbReference type="SMART" id="SM00954">
    <property type="entry name" value="RelA_SpoT"/>
    <property type="match status" value="1"/>
</dbReference>
<dbReference type="Pfam" id="PF02824">
    <property type="entry name" value="TGS"/>
    <property type="match status" value="1"/>
</dbReference>
<comment type="caution">
    <text evidence="8">The sequence shown here is derived from an EMBL/GenBank/DDBJ whole genome shotgun (WGS) entry which is preliminary data.</text>
</comment>
<dbReference type="SUPFAM" id="SSF109604">
    <property type="entry name" value="HD-domain/PDEase-like"/>
    <property type="match status" value="1"/>
</dbReference>
<dbReference type="InterPro" id="IPR012675">
    <property type="entry name" value="Beta-grasp_dom_sf"/>
</dbReference>
<keyword evidence="8" id="KW-0808">Transferase</keyword>
<dbReference type="PANTHER" id="PTHR21262:SF31">
    <property type="entry name" value="GTP PYROPHOSPHOKINASE"/>
    <property type="match status" value="1"/>
</dbReference>
<dbReference type="FunFam" id="3.30.460.10:FF:000001">
    <property type="entry name" value="GTP pyrophosphokinase RelA"/>
    <property type="match status" value="1"/>
</dbReference>
<dbReference type="InterPro" id="IPR004811">
    <property type="entry name" value="RelA/Spo_fam"/>
</dbReference>
<dbReference type="PROSITE" id="PS51671">
    <property type="entry name" value="ACT"/>
    <property type="match status" value="1"/>
</dbReference>
<evidence type="ECO:0000256" key="2">
    <source>
        <dbReference type="ARBA" id="ARBA00029754"/>
    </source>
</evidence>
<dbReference type="PATRIC" id="fig|80878.5.peg.561"/>
<dbReference type="InterPro" id="IPR004095">
    <property type="entry name" value="TGS"/>
</dbReference>